<keyword evidence="3" id="KW-1185">Reference proteome</keyword>
<dbReference type="EMBL" id="FMYP01000002">
    <property type="protein sequence ID" value="SDB83140.1"/>
    <property type="molecule type" value="Genomic_DNA"/>
</dbReference>
<dbReference type="RefSeq" id="WP_092434401.1">
    <property type="nucleotide sequence ID" value="NZ_FMYP01000002.1"/>
</dbReference>
<dbReference type="GO" id="GO:0008237">
    <property type="term" value="F:metallopeptidase activity"/>
    <property type="evidence" value="ECO:0007669"/>
    <property type="project" value="InterPro"/>
</dbReference>
<dbReference type="PROSITE" id="PS51257">
    <property type="entry name" value="PROKAR_LIPOPROTEIN"/>
    <property type="match status" value="1"/>
</dbReference>
<accession>A0A1G6GMA3</accession>
<dbReference type="Gene3D" id="3.40.390.10">
    <property type="entry name" value="Collagenase (Catalytic Domain)"/>
    <property type="match status" value="1"/>
</dbReference>
<proteinExistence type="predicted"/>
<reference evidence="2 3" key="1">
    <citation type="submission" date="2016-09" db="EMBL/GenBank/DDBJ databases">
        <authorList>
            <person name="Capua I."/>
            <person name="De Benedictis P."/>
            <person name="Joannis T."/>
            <person name="Lombin L.H."/>
            <person name="Cattoli G."/>
        </authorList>
    </citation>
    <scope>NUCLEOTIDE SEQUENCE [LARGE SCALE GENOMIC DNA]</scope>
    <source>
        <strain evidence="2 3">A7P-90m</strain>
    </source>
</reference>
<dbReference type="OrthoDB" id="127762at2"/>
<evidence type="ECO:0000259" key="1">
    <source>
        <dbReference type="Pfam" id="PF16217"/>
    </source>
</evidence>
<protein>
    <submittedName>
        <fullName evidence="2">IgA peptidase. Metallo peptidase. MEROPS family M64</fullName>
    </submittedName>
</protein>
<gene>
    <name evidence="2" type="ORF">SAMN05216323_100260</name>
</gene>
<evidence type="ECO:0000313" key="2">
    <source>
        <dbReference type="EMBL" id="SDB83140.1"/>
    </source>
</evidence>
<dbReference type="Pfam" id="PF16217">
    <property type="entry name" value="M64_N"/>
    <property type="match status" value="1"/>
</dbReference>
<dbReference type="Pfam" id="PF09471">
    <property type="entry name" value="Peptidase_M64"/>
    <property type="match status" value="1"/>
</dbReference>
<dbReference type="STRING" id="1640674.SAMN05216323_100260"/>
<dbReference type="InterPro" id="IPR032625">
    <property type="entry name" value="M64_N"/>
</dbReference>
<sequence>MYKILIIAASTLLFSCNSKPKTVTESAQFVDSITVVNQGDVSFETFFTPKTMRLDYFHTGNAKTESFAIDQALSDGPWAGSSKILIDKLELGPYLFEVIDAASKALLYSRGYASIFGEWQTTPEAESQYGTFHESLRFPWPLNPIIVKIKKRNTLNKFETIFTTTVDPSSRLVNPADRKATEVVDAIQVNGPAADKLDIVILGDGYSKAEMAKFRADAKRLSASLMNAEPFRTRVQDINIRAVETPADESGVSRPHFGINKRSPLSVRYSTFDSERYALSYDNKTIRDVASAVPYEFMVILINEKNYGGGGIYNLYTTVAADNKFSEYIMIHEMGHHMAALADEYYTSSVSYEAPNISVEPWEPNITALLDKPNLKWKELVSATTPIPTPWNKEEFDKFGYGIQKVRDSLRNAKVPENIMENLFIRQMNQEDELFSKEKYRDVVGAFEGAGYTPKGLYRSQIDCIMYTRHQVFCKVCQRSIQQVIDQYSK</sequence>
<dbReference type="InterPro" id="IPR019026">
    <property type="entry name" value="Peptidase_M64_IgA"/>
</dbReference>
<name>A0A1G6GMA3_9BACT</name>
<dbReference type="InterPro" id="IPR038171">
    <property type="entry name" value="M64_N_sf"/>
</dbReference>
<evidence type="ECO:0000313" key="3">
    <source>
        <dbReference type="Proteomes" id="UP000199452"/>
    </source>
</evidence>
<organism evidence="2 3">
    <name type="scientific">Williamwhitmania taraxaci</name>
    <dbReference type="NCBI Taxonomy" id="1640674"/>
    <lineage>
        <taxon>Bacteria</taxon>
        <taxon>Pseudomonadati</taxon>
        <taxon>Bacteroidota</taxon>
        <taxon>Bacteroidia</taxon>
        <taxon>Bacteroidales</taxon>
        <taxon>Williamwhitmaniaceae</taxon>
        <taxon>Williamwhitmania</taxon>
    </lineage>
</organism>
<dbReference type="Proteomes" id="UP000199452">
    <property type="component" value="Unassembled WGS sequence"/>
</dbReference>
<dbReference type="InterPro" id="IPR024079">
    <property type="entry name" value="MetalloPept_cat_dom_sf"/>
</dbReference>
<feature type="domain" description="Peptidase M64 N-terminal" evidence="1">
    <location>
        <begin position="43"/>
        <end position="162"/>
    </location>
</feature>
<dbReference type="Gene3D" id="2.60.40.3250">
    <property type="entry name" value="Peptidase M64, N-terminal domain"/>
    <property type="match status" value="1"/>
</dbReference>
<dbReference type="AlphaFoldDB" id="A0A1G6GMA3"/>